<dbReference type="Gene3D" id="3.30.160.60">
    <property type="entry name" value="Classic Zinc Finger"/>
    <property type="match status" value="4"/>
</dbReference>
<name>C1C1N9_CALCM</name>
<evidence type="ECO:0000256" key="7">
    <source>
        <dbReference type="ARBA" id="ARBA00023242"/>
    </source>
</evidence>
<dbReference type="SMART" id="SM00355">
    <property type="entry name" value="ZnF_C2H2"/>
    <property type="match status" value="9"/>
</dbReference>
<proteinExistence type="evidence at transcript level"/>
<dbReference type="EMBL" id="BT080768">
    <property type="protein sequence ID" value="ACO15192.1"/>
    <property type="molecule type" value="mRNA"/>
</dbReference>
<organism evidence="11">
    <name type="scientific">Caligus clemensi</name>
    <name type="common">Sea louse</name>
    <dbReference type="NCBI Taxonomy" id="344056"/>
    <lineage>
        <taxon>Eukaryota</taxon>
        <taxon>Metazoa</taxon>
        <taxon>Ecdysozoa</taxon>
        <taxon>Arthropoda</taxon>
        <taxon>Crustacea</taxon>
        <taxon>Multicrustacea</taxon>
        <taxon>Hexanauplia</taxon>
        <taxon>Copepoda</taxon>
        <taxon>Siphonostomatoida</taxon>
        <taxon>Caligidae</taxon>
        <taxon>Caligus</taxon>
    </lineage>
</organism>
<evidence type="ECO:0000256" key="8">
    <source>
        <dbReference type="PROSITE-ProRule" id="PRU00042"/>
    </source>
</evidence>
<dbReference type="SUPFAM" id="SSF57667">
    <property type="entry name" value="beta-beta-alpha zinc fingers"/>
    <property type="match status" value="3"/>
</dbReference>
<evidence type="ECO:0000259" key="10">
    <source>
        <dbReference type="PROSITE" id="PS50157"/>
    </source>
</evidence>
<dbReference type="AlphaFoldDB" id="C1C1N9"/>
<feature type="domain" description="C2H2-type" evidence="10">
    <location>
        <begin position="323"/>
        <end position="351"/>
    </location>
</feature>
<feature type="domain" description="C2H2-type" evidence="10">
    <location>
        <begin position="234"/>
        <end position="262"/>
    </location>
</feature>
<keyword evidence="5" id="KW-0862">Zinc</keyword>
<dbReference type="GO" id="GO:0000978">
    <property type="term" value="F:RNA polymerase II cis-regulatory region sequence-specific DNA binding"/>
    <property type="evidence" value="ECO:0007669"/>
    <property type="project" value="TreeGrafter"/>
</dbReference>
<feature type="region of interest" description="Disordered" evidence="9">
    <location>
        <begin position="380"/>
        <end position="401"/>
    </location>
</feature>
<feature type="domain" description="C2H2-type" evidence="10">
    <location>
        <begin position="148"/>
        <end position="177"/>
    </location>
</feature>
<keyword evidence="4 8" id="KW-0863">Zinc-finger</keyword>
<dbReference type="InterPro" id="IPR051574">
    <property type="entry name" value="ZnF_E-box_Homeobox"/>
</dbReference>
<feature type="domain" description="C2H2-type" evidence="10">
    <location>
        <begin position="263"/>
        <end position="291"/>
    </location>
</feature>
<gene>
    <name evidence="11" type="primary">MIZF</name>
</gene>
<dbReference type="InterPro" id="IPR013087">
    <property type="entry name" value="Znf_C2H2_type"/>
</dbReference>
<evidence type="ECO:0000256" key="6">
    <source>
        <dbReference type="ARBA" id="ARBA00023125"/>
    </source>
</evidence>
<dbReference type="PROSITE" id="PS00028">
    <property type="entry name" value="ZINC_FINGER_C2H2_1"/>
    <property type="match status" value="4"/>
</dbReference>
<protein>
    <submittedName>
        <fullName evidence="11">MBD2-interacting zinc finger protein</fullName>
    </submittedName>
</protein>
<dbReference type="Pfam" id="PF00096">
    <property type="entry name" value="zf-C2H2"/>
    <property type="match status" value="4"/>
</dbReference>
<dbReference type="PANTHER" id="PTHR24391:SF18">
    <property type="entry name" value="EG:115C2.6 PROTEIN"/>
    <property type="match status" value="1"/>
</dbReference>
<dbReference type="InterPro" id="IPR036236">
    <property type="entry name" value="Znf_C2H2_sf"/>
</dbReference>
<dbReference type="GO" id="GO:0045892">
    <property type="term" value="P:negative regulation of DNA-templated transcription"/>
    <property type="evidence" value="ECO:0007669"/>
    <property type="project" value="UniProtKB-ARBA"/>
</dbReference>
<keyword evidence="3" id="KW-0677">Repeat</keyword>
<dbReference type="GO" id="GO:0000981">
    <property type="term" value="F:DNA-binding transcription factor activity, RNA polymerase II-specific"/>
    <property type="evidence" value="ECO:0007669"/>
    <property type="project" value="TreeGrafter"/>
</dbReference>
<keyword evidence="6" id="KW-0238">DNA-binding</keyword>
<accession>C1C1N9</accession>
<dbReference type="PROSITE" id="PS50157">
    <property type="entry name" value="ZINC_FINGER_C2H2_2"/>
    <property type="match status" value="5"/>
</dbReference>
<dbReference type="GO" id="GO:0008270">
    <property type="term" value="F:zinc ion binding"/>
    <property type="evidence" value="ECO:0007669"/>
    <property type="project" value="UniProtKB-KW"/>
</dbReference>
<comment type="subcellular location">
    <subcellularLocation>
        <location evidence="1">Nucleus</location>
    </subcellularLocation>
</comment>
<evidence type="ECO:0000256" key="1">
    <source>
        <dbReference type="ARBA" id="ARBA00004123"/>
    </source>
</evidence>
<dbReference type="GO" id="GO:0005634">
    <property type="term" value="C:nucleus"/>
    <property type="evidence" value="ECO:0007669"/>
    <property type="project" value="UniProtKB-SubCell"/>
</dbReference>
<evidence type="ECO:0000256" key="4">
    <source>
        <dbReference type="ARBA" id="ARBA00022771"/>
    </source>
</evidence>
<sequence>MRTTMPVISSNSPWSQFIRVRRSPEPSIQWFSSLIQLKEEEFICEWRLCPFTSRGVKEFLRHFHFHTFHAKIKTQGRSILLSHRQKPPIRPCSLDSSEVNILPDLSEEFICQWEDCQEPAFEEAQRYYWHVASHASYHSSLDHKTKGKPCRWHLCNTVVKTNSKLKDHLKFHSQERSVACPTCGNLFSNRVKFIDHCNRQLLPEDKSYACSYCSKTFAVERLLRDHVRSHINTKKCPLCPMTVTTNSNLRNHLRYRHSNVRQFPCSECSYAAKSNHDLQSHIRSLHGSPQIKCFLPKCDYICEDKEAFNTHLQDYHRDEPKFYVCHECDKRFERGQYLSRHLSRMHGVKLPRGHKRFRYLENPDGNYLLQVERFDFLAEDEEGPLEEEMEDEFSADDPDET</sequence>
<feature type="domain" description="C2H2-type" evidence="10">
    <location>
        <begin position="208"/>
        <end position="235"/>
    </location>
</feature>
<evidence type="ECO:0000313" key="11">
    <source>
        <dbReference type="EMBL" id="ACO15192.1"/>
    </source>
</evidence>
<evidence type="ECO:0000256" key="5">
    <source>
        <dbReference type="ARBA" id="ARBA00022833"/>
    </source>
</evidence>
<evidence type="ECO:0000256" key="9">
    <source>
        <dbReference type="SAM" id="MobiDB-lite"/>
    </source>
</evidence>
<evidence type="ECO:0000256" key="2">
    <source>
        <dbReference type="ARBA" id="ARBA00022723"/>
    </source>
</evidence>
<dbReference type="PANTHER" id="PTHR24391">
    <property type="entry name" value="HISTONE H4 TRANSCRIPTION FACTOR-RELATED"/>
    <property type="match status" value="1"/>
</dbReference>
<keyword evidence="7" id="KW-0539">Nucleus</keyword>
<evidence type="ECO:0000256" key="3">
    <source>
        <dbReference type="ARBA" id="ARBA00022737"/>
    </source>
</evidence>
<keyword evidence="2" id="KW-0479">Metal-binding</keyword>
<reference evidence="11" key="1">
    <citation type="submission" date="2009-03" db="EMBL/GenBank/DDBJ databases">
        <title>Caligus clemensi ESTs and full-length cDNAs.</title>
        <authorList>
            <person name="Yasuike M."/>
            <person name="von Schalburg K."/>
            <person name="Cooper G."/>
            <person name="Leong J."/>
            <person name="Jones S.R.M."/>
            <person name="Koop B.F."/>
        </authorList>
    </citation>
    <scope>NUCLEOTIDE SEQUENCE</scope>
    <source>
        <tissue evidence="11">Whole</tissue>
    </source>
</reference>